<keyword evidence="3 6" id="KW-0812">Transmembrane</keyword>
<protein>
    <recommendedName>
        <fullName evidence="7">Major facilitator superfamily (MFS) profile domain-containing protein</fullName>
    </recommendedName>
</protein>
<dbReference type="AlphaFoldDB" id="A0A438MVC2"/>
<feature type="transmembrane region" description="Helical" evidence="6">
    <location>
        <begin position="78"/>
        <end position="96"/>
    </location>
</feature>
<feature type="transmembrane region" description="Helical" evidence="6">
    <location>
        <begin position="311"/>
        <end position="331"/>
    </location>
</feature>
<feature type="transmembrane region" description="Helical" evidence="6">
    <location>
        <begin position="430"/>
        <end position="450"/>
    </location>
</feature>
<name>A0A438MVC2_EXOME</name>
<dbReference type="InterPro" id="IPR036259">
    <property type="entry name" value="MFS_trans_sf"/>
</dbReference>
<dbReference type="FunFam" id="1.20.1250.20:FF:000013">
    <property type="entry name" value="MFS general substrate transporter"/>
    <property type="match status" value="1"/>
</dbReference>
<feature type="domain" description="Major facilitator superfamily (MFS) profile" evidence="7">
    <location>
        <begin position="45"/>
        <end position="457"/>
    </location>
</feature>
<dbReference type="GO" id="GO:0022857">
    <property type="term" value="F:transmembrane transporter activity"/>
    <property type="evidence" value="ECO:0007669"/>
    <property type="project" value="InterPro"/>
</dbReference>
<dbReference type="Gene3D" id="1.20.1250.20">
    <property type="entry name" value="MFS general substrate transporter like domains"/>
    <property type="match status" value="2"/>
</dbReference>
<feature type="transmembrane region" description="Helical" evidence="6">
    <location>
        <begin position="397"/>
        <end position="418"/>
    </location>
</feature>
<dbReference type="Pfam" id="PF07690">
    <property type="entry name" value="MFS_1"/>
    <property type="match status" value="1"/>
</dbReference>
<gene>
    <name evidence="8" type="ORF">B0A52_07832</name>
</gene>
<dbReference type="GO" id="GO:0016020">
    <property type="term" value="C:membrane"/>
    <property type="evidence" value="ECO:0007669"/>
    <property type="project" value="UniProtKB-SubCell"/>
</dbReference>
<accession>A0A438MVC2</accession>
<evidence type="ECO:0000256" key="3">
    <source>
        <dbReference type="ARBA" id="ARBA00022692"/>
    </source>
</evidence>
<feature type="transmembrane region" description="Helical" evidence="6">
    <location>
        <begin position="108"/>
        <end position="129"/>
    </location>
</feature>
<dbReference type="PANTHER" id="PTHR43791">
    <property type="entry name" value="PERMEASE-RELATED"/>
    <property type="match status" value="1"/>
</dbReference>
<sequence>MEKAKDVEPAKEQGEDIKIDVSSVEEVFVDPVIEKRARFKFDCIVLPVIAICMLMAGLDRSNIGNARVMGFDADLGLVGTQFNTISVVFYPLYLVMEVPWTMAIHKYGYNRIIAIMTTGWGSITLGFGFVKTYEQAVALRVLLGLFEAGMISGLVLVISTIWAPHQQAKRIGVLYVIGALTGAFGGLIAYAIQTMGNRSGMESWRWLFIIEGVISCIVAVIVFFVMPLNPEQAWFLNKEEKETMAARKRRDFVYRGKKTFSWPAIRATIIDPTVYLTAIVQFSHGAATLGFSIFLPTIIRGMGYTNLQANYLTVPVYCTGAISVILFSILADKFQRRAVLIVAALMPPVIGYSIIIGSANKAAGYAAMYIVVTGLFCVVSVLITWTSMNLAPDEKRAFALPFMFTFGGVSGALASFLYRTDDAPRYVQGNSISLGLEAVALVSVGLLYLLRYMRNSRKEKLRAQGVTDNSKYGDEAMGFEYKF</sequence>
<feature type="transmembrane region" description="Helical" evidence="6">
    <location>
        <begin position="41"/>
        <end position="58"/>
    </location>
</feature>
<dbReference type="OrthoDB" id="2962993at2759"/>
<organism evidence="8 9">
    <name type="scientific">Exophiala mesophila</name>
    <name type="common">Black yeast-like fungus</name>
    <dbReference type="NCBI Taxonomy" id="212818"/>
    <lineage>
        <taxon>Eukaryota</taxon>
        <taxon>Fungi</taxon>
        <taxon>Dikarya</taxon>
        <taxon>Ascomycota</taxon>
        <taxon>Pezizomycotina</taxon>
        <taxon>Eurotiomycetes</taxon>
        <taxon>Chaetothyriomycetidae</taxon>
        <taxon>Chaetothyriales</taxon>
        <taxon>Herpotrichiellaceae</taxon>
        <taxon>Exophiala</taxon>
    </lineage>
</organism>
<dbReference type="InterPro" id="IPR011701">
    <property type="entry name" value="MFS"/>
</dbReference>
<dbReference type="EMBL" id="NAJM01000045">
    <property type="protein sequence ID" value="RVX67709.1"/>
    <property type="molecule type" value="Genomic_DNA"/>
</dbReference>
<evidence type="ECO:0000256" key="4">
    <source>
        <dbReference type="ARBA" id="ARBA00022989"/>
    </source>
</evidence>
<dbReference type="InterPro" id="IPR020846">
    <property type="entry name" value="MFS_dom"/>
</dbReference>
<comment type="subcellular location">
    <subcellularLocation>
        <location evidence="1">Membrane</location>
        <topology evidence="1">Multi-pass membrane protein</topology>
    </subcellularLocation>
</comment>
<comment type="caution">
    <text evidence="8">The sequence shown here is derived from an EMBL/GenBank/DDBJ whole genome shotgun (WGS) entry which is preliminary data.</text>
</comment>
<evidence type="ECO:0000256" key="1">
    <source>
        <dbReference type="ARBA" id="ARBA00004141"/>
    </source>
</evidence>
<reference evidence="8 9" key="1">
    <citation type="submission" date="2017-03" db="EMBL/GenBank/DDBJ databases">
        <title>Genomes of endolithic fungi from Antarctica.</title>
        <authorList>
            <person name="Coleine C."/>
            <person name="Masonjones S."/>
            <person name="Stajich J.E."/>
        </authorList>
    </citation>
    <scope>NUCLEOTIDE SEQUENCE [LARGE SCALE GENOMIC DNA]</scope>
    <source>
        <strain evidence="8 9">CCFEE 6314</strain>
    </source>
</reference>
<dbReference type="Proteomes" id="UP000288859">
    <property type="component" value="Unassembled WGS sequence"/>
</dbReference>
<dbReference type="PANTHER" id="PTHR43791:SF24">
    <property type="entry name" value="NICOTINIC ACID PLASMA MEMBRANE TRANSPORTER"/>
    <property type="match status" value="1"/>
</dbReference>
<evidence type="ECO:0000313" key="8">
    <source>
        <dbReference type="EMBL" id="RVX67709.1"/>
    </source>
</evidence>
<evidence type="ECO:0000256" key="2">
    <source>
        <dbReference type="ARBA" id="ARBA00022448"/>
    </source>
</evidence>
<keyword evidence="5 6" id="KW-0472">Membrane</keyword>
<evidence type="ECO:0000259" key="7">
    <source>
        <dbReference type="PROSITE" id="PS50850"/>
    </source>
</evidence>
<keyword evidence="4 6" id="KW-1133">Transmembrane helix</keyword>
<dbReference type="FunFam" id="1.20.1250.20:FF:000018">
    <property type="entry name" value="MFS transporter permease"/>
    <property type="match status" value="1"/>
</dbReference>
<keyword evidence="2" id="KW-0813">Transport</keyword>
<evidence type="ECO:0000256" key="6">
    <source>
        <dbReference type="SAM" id="Phobius"/>
    </source>
</evidence>
<feature type="transmembrane region" description="Helical" evidence="6">
    <location>
        <begin position="173"/>
        <end position="192"/>
    </location>
</feature>
<feature type="transmembrane region" description="Helical" evidence="6">
    <location>
        <begin position="141"/>
        <end position="161"/>
    </location>
</feature>
<evidence type="ECO:0000313" key="9">
    <source>
        <dbReference type="Proteomes" id="UP000288859"/>
    </source>
</evidence>
<dbReference type="PROSITE" id="PS50850">
    <property type="entry name" value="MFS"/>
    <property type="match status" value="1"/>
</dbReference>
<evidence type="ECO:0000256" key="5">
    <source>
        <dbReference type="ARBA" id="ARBA00023136"/>
    </source>
</evidence>
<dbReference type="SUPFAM" id="SSF103473">
    <property type="entry name" value="MFS general substrate transporter"/>
    <property type="match status" value="1"/>
</dbReference>
<feature type="transmembrane region" description="Helical" evidence="6">
    <location>
        <begin position="338"/>
        <end position="356"/>
    </location>
</feature>
<proteinExistence type="predicted"/>
<feature type="transmembrane region" description="Helical" evidence="6">
    <location>
        <begin position="204"/>
        <end position="228"/>
    </location>
</feature>
<dbReference type="VEuPathDB" id="FungiDB:PV10_02937"/>
<feature type="transmembrane region" description="Helical" evidence="6">
    <location>
        <begin position="362"/>
        <end position="385"/>
    </location>
</feature>
<feature type="transmembrane region" description="Helical" evidence="6">
    <location>
        <begin position="274"/>
        <end position="299"/>
    </location>
</feature>